<sequence>MIRASARNEKTQEGVAMRTEEYYKTLPILHARQSYAGEDIHIRAVDSKNRSVLVGYKGEFKNLAVLTERVPKGTYNQEVSQVPYIVIEDDVYPLDTFHSVNGEE</sequence>
<name>A0ABD6S9F4_BACTU</name>
<evidence type="ECO:0000313" key="2">
    <source>
        <dbReference type="Proteomes" id="UP000219897"/>
    </source>
</evidence>
<dbReference type="AlphaFoldDB" id="A0ABD6S9F4"/>
<evidence type="ECO:0000313" key="1">
    <source>
        <dbReference type="EMBL" id="PER55585.1"/>
    </source>
</evidence>
<dbReference type="Proteomes" id="UP000219897">
    <property type="component" value="Unassembled WGS sequence"/>
</dbReference>
<protein>
    <submittedName>
        <fullName evidence="1">Uncharacterized protein</fullName>
    </submittedName>
</protein>
<proteinExistence type="predicted"/>
<organism evidence="1 2">
    <name type="scientific">Bacillus thuringiensis</name>
    <dbReference type="NCBI Taxonomy" id="1428"/>
    <lineage>
        <taxon>Bacteria</taxon>
        <taxon>Bacillati</taxon>
        <taxon>Bacillota</taxon>
        <taxon>Bacilli</taxon>
        <taxon>Bacillales</taxon>
        <taxon>Bacillaceae</taxon>
        <taxon>Bacillus</taxon>
        <taxon>Bacillus cereus group</taxon>
    </lineage>
</organism>
<reference evidence="1 2" key="1">
    <citation type="submission" date="2017-09" db="EMBL/GenBank/DDBJ databases">
        <title>Large-scale bioinformatics analysis of Bacillus genomes uncovers conserved roles of natural products in bacterial physiology.</title>
        <authorList>
            <consortium name="Agbiome Team Llc"/>
            <person name="Bleich R.M."/>
            <person name="Kirk G.J."/>
            <person name="Santa Maria K.C."/>
            <person name="Allen S.E."/>
            <person name="Farag S."/>
            <person name="Shank E.A."/>
            <person name="Bowers A."/>
        </authorList>
    </citation>
    <scope>NUCLEOTIDE SEQUENCE [LARGE SCALE GENOMIC DNA]</scope>
    <source>
        <strain evidence="1 2">AFS005140</strain>
    </source>
</reference>
<dbReference type="EMBL" id="NTYF01000023">
    <property type="protein sequence ID" value="PER55585.1"/>
    <property type="molecule type" value="Genomic_DNA"/>
</dbReference>
<accession>A0ABD6S9F4</accession>
<dbReference type="RefSeq" id="WP_098316935.1">
    <property type="nucleotide sequence ID" value="NZ_NTYF01000023.1"/>
</dbReference>
<gene>
    <name evidence="1" type="ORF">CN495_07470</name>
</gene>
<comment type="caution">
    <text evidence="1">The sequence shown here is derived from an EMBL/GenBank/DDBJ whole genome shotgun (WGS) entry which is preliminary data.</text>
</comment>